<keyword evidence="2" id="KW-0217">Developmental protein</keyword>
<comment type="subcellular location">
    <subcellularLocation>
        <location evidence="1">Nucleus</location>
    </subcellularLocation>
</comment>
<feature type="compositionally biased region" description="Basic and acidic residues" evidence="4">
    <location>
        <begin position="84"/>
        <end position="93"/>
    </location>
</feature>
<feature type="compositionally biased region" description="Polar residues" evidence="4">
    <location>
        <begin position="11"/>
        <end position="29"/>
    </location>
</feature>
<evidence type="ECO:0000256" key="1">
    <source>
        <dbReference type="ARBA" id="ARBA00004123"/>
    </source>
</evidence>
<evidence type="ECO:0008006" key="7">
    <source>
        <dbReference type="Google" id="ProtNLM"/>
    </source>
</evidence>
<keyword evidence="6" id="KW-1185">Reference proteome</keyword>
<accession>A0AAD4L0Q5</accession>
<dbReference type="RefSeq" id="XP_046078059.1">
    <property type="nucleotide sequence ID" value="XM_046209384.1"/>
</dbReference>
<comment type="caution">
    <text evidence="5">The sequence shown here is derived from an EMBL/GenBank/DDBJ whole genome shotgun (WGS) entry which is preliminary data.</text>
</comment>
<evidence type="ECO:0000256" key="2">
    <source>
        <dbReference type="ARBA" id="ARBA00022473"/>
    </source>
</evidence>
<proteinExistence type="predicted"/>
<dbReference type="AlphaFoldDB" id="A0AAD4L0Q5"/>
<dbReference type="GO" id="GO:0005634">
    <property type="term" value="C:nucleus"/>
    <property type="evidence" value="ECO:0007669"/>
    <property type="project" value="UniProtKB-SubCell"/>
</dbReference>
<dbReference type="InterPro" id="IPR001827">
    <property type="entry name" value="Homeobox_Antennapedia_CS"/>
</dbReference>
<dbReference type="PANTHER" id="PTHR37540">
    <property type="entry name" value="TRANSCRIPTION FACTOR (ACR-2), PUTATIVE-RELATED-RELATED"/>
    <property type="match status" value="1"/>
</dbReference>
<name>A0AAD4L0Q5_9EURO</name>
<evidence type="ECO:0000256" key="4">
    <source>
        <dbReference type="SAM" id="MobiDB-lite"/>
    </source>
</evidence>
<evidence type="ECO:0000256" key="3">
    <source>
        <dbReference type="ARBA" id="ARBA00023242"/>
    </source>
</evidence>
<organism evidence="5 6">
    <name type="scientific">Talaromyces proteolyticus</name>
    <dbReference type="NCBI Taxonomy" id="1131652"/>
    <lineage>
        <taxon>Eukaryota</taxon>
        <taxon>Fungi</taxon>
        <taxon>Dikarya</taxon>
        <taxon>Ascomycota</taxon>
        <taxon>Pezizomycotina</taxon>
        <taxon>Eurotiomycetes</taxon>
        <taxon>Eurotiomycetidae</taxon>
        <taxon>Eurotiales</taxon>
        <taxon>Trichocomaceae</taxon>
        <taxon>Talaromyces</taxon>
        <taxon>Talaromyces sect. Bacilispori</taxon>
    </lineage>
</organism>
<evidence type="ECO:0000313" key="5">
    <source>
        <dbReference type="EMBL" id="KAH8705438.1"/>
    </source>
</evidence>
<evidence type="ECO:0000313" key="6">
    <source>
        <dbReference type="Proteomes" id="UP001201262"/>
    </source>
</evidence>
<sequence length="529" mass="60953">MEQSGEEMESVTHTISSTIPQDQLSNGLTKSPRPRKRSAAAAGQHGQSQAFFFVDSGASTREKRAHVMRHHIQAKKKQTMLTHQSDRESRREPRVFPWMKKSSPNAREVSEVPIDSEFMVRSIQSICSEPKADCCCCWQAATPRHSVSYAEIDQYKRLPSPRTVLDGFRDDPFMTVPVDHNVAWAEDHLYDLFVSRLTYWSGQNLHLKEKAFRAAISHRTTFEALVLGYCARWKPHLDGTPNDRMIQYYDSRVQQALSNTSPGGSELDDDSLCLTFTGLMLQEERFGDKHKAQQYAREAKNIQLYRKTQPMDTTCRSLLFFILCVMSPPSMGIGMDEKLKLVDFLRTGDRVMIEQTAEDYLTDVPQRATTFHFDSPLYQLLSSGPRPSQVPMESRNYVVNKNTPTMERSRTAALIYIVLALYHYRASRNQTARFLDHLHQIIRDRELDRNPACESFMFFLVEESYDADLRQPDRAWQTNELLNIHKKLPPDLQFRFNETLLGYLMLIPPVNLVDDFEGDLNSAVYGMNR</sequence>
<feature type="region of interest" description="Disordered" evidence="4">
    <location>
        <begin position="1"/>
        <end position="46"/>
    </location>
</feature>
<dbReference type="PANTHER" id="PTHR37540:SF10">
    <property type="entry name" value="SIGMA-70 REGION 2 FAMILY PROTEIN"/>
    <property type="match status" value="1"/>
</dbReference>
<keyword evidence="3" id="KW-0539">Nucleus</keyword>
<dbReference type="GO" id="GO:0003677">
    <property type="term" value="F:DNA binding"/>
    <property type="evidence" value="ECO:0007669"/>
    <property type="project" value="InterPro"/>
</dbReference>
<dbReference type="GeneID" id="70239671"/>
<dbReference type="EMBL" id="JAJTJA010000001">
    <property type="protein sequence ID" value="KAH8705438.1"/>
    <property type="molecule type" value="Genomic_DNA"/>
</dbReference>
<gene>
    <name evidence="5" type="ORF">BGW36DRAFT_13456</name>
</gene>
<dbReference type="GO" id="GO:0003700">
    <property type="term" value="F:DNA-binding transcription factor activity"/>
    <property type="evidence" value="ECO:0007669"/>
    <property type="project" value="InterPro"/>
</dbReference>
<feature type="region of interest" description="Disordered" evidence="4">
    <location>
        <begin position="73"/>
        <end position="93"/>
    </location>
</feature>
<dbReference type="PROSITE" id="PS00032">
    <property type="entry name" value="ANTENNAPEDIA"/>
    <property type="match status" value="1"/>
</dbReference>
<protein>
    <recommendedName>
        <fullName evidence="7">Transcription factor domain-containing protein</fullName>
    </recommendedName>
</protein>
<reference evidence="5" key="1">
    <citation type="submission" date="2021-12" db="EMBL/GenBank/DDBJ databases">
        <title>Convergent genome expansion in fungi linked to evolution of root-endophyte symbiosis.</title>
        <authorList>
            <consortium name="DOE Joint Genome Institute"/>
            <person name="Ke Y.-H."/>
            <person name="Bonito G."/>
            <person name="Liao H.-L."/>
            <person name="Looney B."/>
            <person name="Rojas-Flechas A."/>
            <person name="Nash J."/>
            <person name="Hameed K."/>
            <person name="Schadt C."/>
            <person name="Martin F."/>
            <person name="Crous P.W."/>
            <person name="Miettinen O."/>
            <person name="Magnuson J.K."/>
            <person name="Labbe J."/>
            <person name="Jacobson D."/>
            <person name="Doktycz M.J."/>
            <person name="Veneault-Fourrey C."/>
            <person name="Kuo A."/>
            <person name="Mondo S."/>
            <person name="Calhoun S."/>
            <person name="Riley R."/>
            <person name="Ohm R."/>
            <person name="LaButti K."/>
            <person name="Andreopoulos B."/>
            <person name="Pangilinan J."/>
            <person name="Nolan M."/>
            <person name="Tritt A."/>
            <person name="Clum A."/>
            <person name="Lipzen A."/>
            <person name="Daum C."/>
            <person name="Barry K."/>
            <person name="Grigoriev I.V."/>
            <person name="Vilgalys R."/>
        </authorList>
    </citation>
    <scope>NUCLEOTIDE SEQUENCE</scope>
    <source>
        <strain evidence="5">PMI_201</strain>
    </source>
</reference>
<dbReference type="Proteomes" id="UP001201262">
    <property type="component" value="Unassembled WGS sequence"/>
</dbReference>